<feature type="compositionally biased region" description="Basic and acidic residues" evidence="4">
    <location>
        <begin position="873"/>
        <end position="889"/>
    </location>
</feature>
<feature type="compositionally biased region" description="Basic and acidic residues" evidence="4">
    <location>
        <begin position="194"/>
        <end position="205"/>
    </location>
</feature>
<dbReference type="InterPro" id="IPR018564">
    <property type="entry name" value="Repl_chkpnt_MRC1_dom"/>
</dbReference>
<feature type="compositionally biased region" description="Basic and acidic residues" evidence="4">
    <location>
        <begin position="514"/>
        <end position="528"/>
    </location>
</feature>
<evidence type="ECO:0000256" key="3">
    <source>
        <dbReference type="ARBA" id="ARBA00023242"/>
    </source>
</evidence>
<evidence type="ECO:0000313" key="6">
    <source>
        <dbReference type="EMBL" id="KIY02855.1"/>
    </source>
</evidence>
<organism evidence="6 7">
    <name type="scientific">Fonsecaea multimorphosa CBS 102226</name>
    <dbReference type="NCBI Taxonomy" id="1442371"/>
    <lineage>
        <taxon>Eukaryota</taxon>
        <taxon>Fungi</taxon>
        <taxon>Dikarya</taxon>
        <taxon>Ascomycota</taxon>
        <taxon>Pezizomycotina</taxon>
        <taxon>Eurotiomycetes</taxon>
        <taxon>Chaetothyriomycetidae</taxon>
        <taxon>Chaetothyriales</taxon>
        <taxon>Herpotrichiellaceae</taxon>
        <taxon>Fonsecaea</taxon>
    </lineage>
</organism>
<dbReference type="VEuPathDB" id="FungiDB:Z520_01320"/>
<dbReference type="GO" id="GO:0005634">
    <property type="term" value="C:nucleus"/>
    <property type="evidence" value="ECO:0007669"/>
    <property type="project" value="UniProtKB-SubCell"/>
</dbReference>
<feature type="compositionally biased region" description="Basic and acidic residues" evidence="4">
    <location>
        <begin position="618"/>
        <end position="627"/>
    </location>
</feature>
<feature type="compositionally biased region" description="Basic and acidic residues" evidence="4">
    <location>
        <begin position="1288"/>
        <end position="1300"/>
    </location>
</feature>
<dbReference type="STRING" id="1442371.A0A0D2KHC0"/>
<dbReference type="GO" id="GO:0033314">
    <property type="term" value="P:mitotic DNA replication checkpoint signaling"/>
    <property type="evidence" value="ECO:0007669"/>
    <property type="project" value="TreeGrafter"/>
</dbReference>
<feature type="compositionally biased region" description="Low complexity" evidence="4">
    <location>
        <begin position="1"/>
        <end position="19"/>
    </location>
</feature>
<dbReference type="RefSeq" id="XP_016636977.1">
    <property type="nucleotide sequence ID" value="XM_016771838.1"/>
</dbReference>
<feature type="compositionally biased region" description="Polar residues" evidence="4">
    <location>
        <begin position="41"/>
        <end position="53"/>
    </location>
</feature>
<keyword evidence="7" id="KW-1185">Reference proteome</keyword>
<dbReference type="Pfam" id="PF09444">
    <property type="entry name" value="MRC1"/>
    <property type="match status" value="1"/>
</dbReference>
<dbReference type="EMBL" id="KN848063">
    <property type="protein sequence ID" value="KIY02855.1"/>
    <property type="molecule type" value="Genomic_DNA"/>
</dbReference>
<feature type="compositionally biased region" description="Polar residues" evidence="4">
    <location>
        <begin position="294"/>
        <end position="303"/>
    </location>
</feature>
<feature type="compositionally biased region" description="Acidic residues" evidence="4">
    <location>
        <begin position="529"/>
        <end position="586"/>
    </location>
</feature>
<evidence type="ECO:0000259" key="5">
    <source>
        <dbReference type="Pfam" id="PF09444"/>
    </source>
</evidence>
<feature type="region of interest" description="Disordered" evidence="4">
    <location>
        <begin position="1014"/>
        <end position="1076"/>
    </location>
</feature>
<feature type="region of interest" description="Disordered" evidence="4">
    <location>
        <begin position="962"/>
        <end position="984"/>
    </location>
</feature>
<feature type="compositionally biased region" description="Acidic residues" evidence="4">
    <location>
        <begin position="890"/>
        <end position="900"/>
    </location>
</feature>
<feature type="compositionally biased region" description="Basic residues" evidence="4">
    <location>
        <begin position="228"/>
        <end position="241"/>
    </location>
</feature>
<evidence type="ECO:0000256" key="2">
    <source>
        <dbReference type="ARBA" id="ARBA00022553"/>
    </source>
</evidence>
<gene>
    <name evidence="6" type="ORF">Z520_01320</name>
</gene>
<feature type="region of interest" description="Disordered" evidence="4">
    <location>
        <begin position="284"/>
        <end position="324"/>
    </location>
</feature>
<feature type="compositionally biased region" description="Basic and acidic residues" evidence="4">
    <location>
        <begin position="161"/>
        <end position="188"/>
    </location>
</feature>
<evidence type="ECO:0000256" key="1">
    <source>
        <dbReference type="ARBA" id="ARBA00004123"/>
    </source>
</evidence>
<dbReference type="PANTHER" id="PTHR14396:SF10">
    <property type="entry name" value="CLASPIN"/>
    <property type="match status" value="1"/>
</dbReference>
<feature type="compositionally biased region" description="Basic and acidic residues" evidence="4">
    <location>
        <begin position="1014"/>
        <end position="1026"/>
    </location>
</feature>
<feature type="compositionally biased region" description="Basic and acidic residues" evidence="4">
    <location>
        <begin position="242"/>
        <end position="253"/>
    </location>
</feature>
<feature type="compositionally biased region" description="Acidic residues" evidence="4">
    <location>
        <begin position="1027"/>
        <end position="1037"/>
    </location>
</feature>
<dbReference type="PANTHER" id="PTHR14396">
    <property type="entry name" value="CLASPIN"/>
    <property type="match status" value="1"/>
</dbReference>
<name>A0A0D2KHC0_9EURO</name>
<feature type="region of interest" description="Disordered" evidence="4">
    <location>
        <begin position="1168"/>
        <end position="1228"/>
    </location>
</feature>
<proteinExistence type="predicted"/>
<sequence>MSSATSSPSAAGSPTSVTSNILTPTRKVRALLAQFDDSESDTATPTHGQQLQQAPAPDDVTGADKDKLENASDDSDDDDILAPRRPRFMSNSNSDPTAHSQHDHEQATPQQFSRLDVDQLDEDSDDPEEDDLFAERRPSNTNPTGTPSQRSPSPLFFPSPKENKSKFLALVEKHRQQRLEKEAEERAKQAARAESLKSQETEQRRIRGSSPADDTEESDASEEGGGKKLSRHARPTRKASKKAIEEMNRETQRMSRNMQLAHQARTKKKITKDSLLARFNFAVARPTFARGSEHSPTSSSRAASDNEGDNIHDTPPTSPVSGEVVNHQKEVAVEETNKGKGRAPSVDPTGQEARTLMVLRADTMDEQPLKPTVKPLDKSIRSKIPLAATTVSDSDDTDSDLEVVMSRGDMRKYAAFEHLPSRKAKEAPSHLALRSLANLIGDDLKHSMNAAEMEASLRRAARVQARQERNQRIEELKAKGVVVQTAEEREREQQEVEDLLERARQEAVEIQKREKALAKKDGTYNKDNLDDDDESDDEDFAEDEDGDLDVDSGEEDESDLEHHDDDEEGEAEKEEEEKEDDEEPEDLQANLFDNQAEEQDSAESSPSDADSVEEDEHLDVGVEERVSQADPMPRKSRTTRIVSDDEDEDVLPAALRSPQLPAPAKTPLSISRSARKQIPGLQMSDDLPIGLTQAFAATMADSQSQAKGNTQEQDSLTMTADLPSPNIAMVPKLYRLDSVDMITDSQPASQTQPLDINLSFSASQAVTQSPANHSVLHGVDFTPSQAHFEPTQDAGYELSPFLGNRFATDTPLQQAPHSTVDTVVFPNVQNSPIMQRKARLMRGHVNLDESDEESTDAKDPSAFDIMQRAAKQRSREVYDKAKSRAREAVDEAAEESEDEYAGLGGASDDEVNEEENEEDRRMIDEDTEVGVGDAAQLAKLFADRERQQDEAAVSKLLKDITTGALRRKRGNDDLDLSDEEDAAVRRREAKRREFAKMRRELLKDEAVGKIAEDKKKEAFLRSIEDRPDSDDGEDDFFPSETPGEGDSQVKDSQSSQQNEDGDGKERMAQLPGMGGARPLAITALSKLNQAGRSSRISNALHNRRPGNLAEIRESVSFLIEEPDSQAGIIDLGLSDSEDEPEAYVDLDRHLHSATADENAEEADDLGDFIVDDGAGEHGNNAEGEAFKKPALPRAPFSERRTAQRTTNVVNRLSMLRQGSSSSSGSSGNNTKMAFFSATSSVTGSFNKVPSLLRRATTNSSLGSKAGMAGRADENVSATGVVTINKTTERGRASEEKEFVRKGSGSRRNAVNYRPTMREEKMRQRAGVAKKKAVAAKAKKGGFLGGLLGGGDSWN</sequence>
<evidence type="ECO:0000313" key="7">
    <source>
        <dbReference type="Proteomes" id="UP000053411"/>
    </source>
</evidence>
<feature type="compositionally biased region" description="Acidic residues" evidence="4">
    <location>
        <begin position="907"/>
        <end position="917"/>
    </location>
</feature>
<reference evidence="6 7" key="1">
    <citation type="submission" date="2015-01" db="EMBL/GenBank/DDBJ databases">
        <title>The Genome Sequence of Fonsecaea multimorphosa CBS 102226.</title>
        <authorList>
            <consortium name="The Broad Institute Genomics Platform"/>
            <person name="Cuomo C."/>
            <person name="de Hoog S."/>
            <person name="Gorbushina A."/>
            <person name="Stielow B."/>
            <person name="Teixiera M."/>
            <person name="Abouelleil A."/>
            <person name="Chapman S.B."/>
            <person name="Priest M."/>
            <person name="Young S.K."/>
            <person name="Wortman J."/>
            <person name="Nusbaum C."/>
            <person name="Birren B."/>
        </authorList>
    </citation>
    <scope>NUCLEOTIDE SEQUENCE [LARGE SCALE GENOMIC DNA]</scope>
    <source>
        <strain evidence="6 7">CBS 102226</strain>
    </source>
</reference>
<feature type="region of interest" description="Disordered" evidence="4">
    <location>
        <begin position="1"/>
        <end position="271"/>
    </location>
</feature>
<keyword evidence="2" id="KW-0597">Phosphoprotein</keyword>
<feature type="compositionally biased region" description="Acidic residues" evidence="4">
    <location>
        <begin position="71"/>
        <end position="80"/>
    </location>
</feature>
<feature type="compositionally biased region" description="Acidic residues" evidence="4">
    <location>
        <begin position="118"/>
        <end position="132"/>
    </location>
</feature>
<feature type="region of interest" description="Disordered" evidence="4">
    <location>
        <begin position="870"/>
        <end position="929"/>
    </location>
</feature>
<feature type="region of interest" description="Disordered" evidence="4">
    <location>
        <begin position="1288"/>
        <end position="1308"/>
    </location>
</feature>
<dbReference type="GeneID" id="27707066"/>
<feature type="region of interest" description="Disordered" evidence="4">
    <location>
        <begin position="514"/>
        <end position="670"/>
    </location>
</feature>
<keyword evidence="3" id="KW-0539">Nucleus</keyword>
<evidence type="ECO:0000256" key="4">
    <source>
        <dbReference type="SAM" id="MobiDB-lite"/>
    </source>
</evidence>
<dbReference type="GO" id="GO:0007095">
    <property type="term" value="P:mitotic G2 DNA damage checkpoint signaling"/>
    <property type="evidence" value="ECO:0007669"/>
    <property type="project" value="TreeGrafter"/>
</dbReference>
<dbReference type="GO" id="GO:0010997">
    <property type="term" value="F:anaphase-promoting complex binding"/>
    <property type="evidence" value="ECO:0007669"/>
    <property type="project" value="TreeGrafter"/>
</dbReference>
<feature type="compositionally biased region" description="Acidic residues" evidence="4">
    <location>
        <begin position="213"/>
        <end position="222"/>
    </location>
</feature>
<feature type="compositionally biased region" description="Low complexity" evidence="4">
    <location>
        <begin position="1218"/>
        <end position="1227"/>
    </location>
</feature>
<feature type="compositionally biased region" description="Polar residues" evidence="4">
    <location>
        <begin position="89"/>
        <end position="99"/>
    </location>
</feature>
<protein>
    <recommendedName>
        <fullName evidence="5">DNA replication checkpoint mediator MRC1 domain-containing protein</fullName>
    </recommendedName>
</protein>
<dbReference type="Proteomes" id="UP000053411">
    <property type="component" value="Unassembled WGS sequence"/>
</dbReference>
<feature type="domain" description="DNA replication checkpoint mediator MRC1" evidence="5">
    <location>
        <begin position="882"/>
        <end position="1021"/>
    </location>
</feature>
<comment type="subcellular location">
    <subcellularLocation>
        <location evidence="1">Nucleus</location>
    </subcellularLocation>
</comment>
<dbReference type="InterPro" id="IPR024146">
    <property type="entry name" value="Claspin"/>
</dbReference>
<dbReference type="OrthoDB" id="2130597at2759"/>
<accession>A0A0D2KHC0</accession>
<feature type="compositionally biased region" description="Polar residues" evidence="4">
    <location>
        <begin position="139"/>
        <end position="152"/>
    </location>
</feature>